<gene>
    <name evidence="1" type="ORF">CCMSSC00406_0007268</name>
</gene>
<proteinExistence type="predicted"/>
<comment type="caution">
    <text evidence="1">The sequence shown here is derived from an EMBL/GenBank/DDBJ whole genome shotgun (WGS) entry which is preliminary data.</text>
</comment>
<accession>A0ACB7IMZ4</accession>
<name>A0ACB7IMZ4_PLECO</name>
<sequence>MNSYECTRFTDLPNDVLLEVAWFLRPQDLLTMTAISRALRRLFLEDVVWRQARSEWPLDVPVGLVPNDLDGSDLRRLHIKSIKLESMWGSSRAPSKVGGITTPAIVHSIQFLGSQWLLTLGGMENQVLGGMMTLWSLEDLQHIHVACSFNIVAPHCFGFAAAWRRGTNQIVIAVYTSNKSMQVHSMYRHQGIWGFDHVLTLHGLPNALNSRNQLNLRICDYMVAWCTKANGAAYVWLINSITKRCFCAKLGPIFTGADVPIALVCIELGRLIVVTGSWMAEDTAPAQVVHVSRLPSCVLDADGHVHTQSALGNVEAVTPEDLDLELITCYESPHFQIQPPTTPMRAARLDVAINSYHELTVVQHSDEANSLTFNRFPVDIHYGLRPTENPIFFDTTGHNEINVLLCRSGQRGFYTALVVSDPNTDHTLILRKFIIPGHTAVVPLDELVQAGHMFSCVSFDDATGRFCTATWGFHPFHSGMVICDFVD</sequence>
<organism evidence="1 2">
    <name type="scientific">Pleurotus cornucopiae</name>
    <name type="common">Cornucopia mushroom</name>
    <dbReference type="NCBI Taxonomy" id="5321"/>
    <lineage>
        <taxon>Eukaryota</taxon>
        <taxon>Fungi</taxon>
        <taxon>Dikarya</taxon>
        <taxon>Basidiomycota</taxon>
        <taxon>Agaricomycotina</taxon>
        <taxon>Agaricomycetes</taxon>
        <taxon>Agaricomycetidae</taxon>
        <taxon>Agaricales</taxon>
        <taxon>Pleurotineae</taxon>
        <taxon>Pleurotaceae</taxon>
        <taxon>Pleurotus</taxon>
    </lineage>
</organism>
<dbReference type="EMBL" id="WQMT02000010">
    <property type="protein sequence ID" value="KAG9218361.1"/>
    <property type="molecule type" value="Genomic_DNA"/>
</dbReference>
<keyword evidence="2" id="KW-1185">Reference proteome</keyword>
<dbReference type="Proteomes" id="UP000824881">
    <property type="component" value="Unassembled WGS sequence"/>
</dbReference>
<reference evidence="1 2" key="1">
    <citation type="journal article" date="2021" name="Appl. Environ. Microbiol.">
        <title>Genetic linkage and physical mapping for an oyster mushroom Pleurotus cornucopiae and QTL analysis for the trait cap color.</title>
        <authorList>
            <person name="Zhang Y."/>
            <person name="Gao W."/>
            <person name="Sonnenberg A."/>
            <person name="Chen Q."/>
            <person name="Zhang J."/>
            <person name="Huang C."/>
        </authorList>
    </citation>
    <scope>NUCLEOTIDE SEQUENCE [LARGE SCALE GENOMIC DNA]</scope>
    <source>
        <strain evidence="1">CCMSSC00406</strain>
    </source>
</reference>
<evidence type="ECO:0000313" key="1">
    <source>
        <dbReference type="EMBL" id="KAG9218361.1"/>
    </source>
</evidence>
<evidence type="ECO:0000313" key="2">
    <source>
        <dbReference type="Proteomes" id="UP000824881"/>
    </source>
</evidence>
<protein>
    <submittedName>
        <fullName evidence="1">Uncharacterized protein</fullName>
    </submittedName>
</protein>